<comment type="caution">
    <text evidence="1">The sequence shown here is derived from an EMBL/GenBank/DDBJ whole genome shotgun (WGS) entry which is preliminary data.</text>
</comment>
<dbReference type="AlphaFoldDB" id="A0A5N5MMX6"/>
<sequence>MKWAACMSTWGEDYEISHIAEDGKGLESNVYKTRSKKFIESTQPRVERSKSCPYLYDLHQQTLAGSVDEAGRMRITLYSFTAPMKTNPMPVLLPVVPSLRALFNPRIEFTSFQNYLRTLWELDML</sequence>
<dbReference type="EMBL" id="VDCV01000005">
    <property type="protein sequence ID" value="KAB5556337.1"/>
    <property type="molecule type" value="Genomic_DNA"/>
</dbReference>
<organism evidence="1 2">
    <name type="scientific">Salix brachista</name>
    <dbReference type="NCBI Taxonomy" id="2182728"/>
    <lineage>
        <taxon>Eukaryota</taxon>
        <taxon>Viridiplantae</taxon>
        <taxon>Streptophyta</taxon>
        <taxon>Embryophyta</taxon>
        <taxon>Tracheophyta</taxon>
        <taxon>Spermatophyta</taxon>
        <taxon>Magnoliopsida</taxon>
        <taxon>eudicotyledons</taxon>
        <taxon>Gunneridae</taxon>
        <taxon>Pentapetalae</taxon>
        <taxon>rosids</taxon>
        <taxon>fabids</taxon>
        <taxon>Malpighiales</taxon>
        <taxon>Salicaceae</taxon>
        <taxon>Saliceae</taxon>
        <taxon>Salix</taxon>
    </lineage>
</organism>
<evidence type="ECO:0000313" key="1">
    <source>
        <dbReference type="EMBL" id="KAB5556337.1"/>
    </source>
</evidence>
<protein>
    <submittedName>
        <fullName evidence="1">Uncharacterized protein</fullName>
    </submittedName>
</protein>
<keyword evidence="2" id="KW-1185">Reference proteome</keyword>
<proteinExistence type="predicted"/>
<accession>A0A5N5MMX6</accession>
<dbReference type="Proteomes" id="UP000326939">
    <property type="component" value="Chromosome 5"/>
</dbReference>
<gene>
    <name evidence="1" type="ORF">DKX38_007246</name>
</gene>
<evidence type="ECO:0000313" key="2">
    <source>
        <dbReference type="Proteomes" id="UP000326939"/>
    </source>
</evidence>
<reference evidence="2" key="1">
    <citation type="journal article" date="2019" name="Gigascience">
        <title>De novo genome assembly of the endangered Acer yangbiense, a plant species with extremely small populations endemic to Yunnan Province, China.</title>
        <authorList>
            <person name="Yang J."/>
            <person name="Wariss H.M."/>
            <person name="Tao L."/>
            <person name="Zhang R."/>
            <person name="Yun Q."/>
            <person name="Hollingsworth P."/>
            <person name="Dao Z."/>
            <person name="Luo G."/>
            <person name="Guo H."/>
            <person name="Ma Y."/>
            <person name="Sun W."/>
        </authorList>
    </citation>
    <scope>NUCLEOTIDE SEQUENCE [LARGE SCALE GENOMIC DNA]</scope>
    <source>
        <strain evidence="2">cv. br00</strain>
    </source>
</reference>
<name>A0A5N5MMX6_9ROSI</name>